<dbReference type="Proteomes" id="UP000653730">
    <property type="component" value="Unassembled WGS sequence"/>
</dbReference>
<dbReference type="EMBL" id="JACVDC010000027">
    <property type="protein sequence ID" value="MBC9796436.1"/>
    <property type="molecule type" value="Genomic_DNA"/>
</dbReference>
<organism evidence="2 3">
    <name type="scientific">Sinomicrobium weinanense</name>
    <dbReference type="NCBI Taxonomy" id="2842200"/>
    <lineage>
        <taxon>Bacteria</taxon>
        <taxon>Pseudomonadati</taxon>
        <taxon>Bacteroidota</taxon>
        <taxon>Flavobacteriia</taxon>
        <taxon>Flavobacteriales</taxon>
        <taxon>Flavobacteriaceae</taxon>
        <taxon>Sinomicrobium</taxon>
    </lineage>
</organism>
<gene>
    <name evidence="2" type="ORF">IBL28_10675</name>
</gene>
<protein>
    <submittedName>
        <fullName evidence="2">Alginate export family protein</fullName>
    </submittedName>
</protein>
<dbReference type="Gene3D" id="2.40.160.100">
    <property type="match status" value="1"/>
</dbReference>
<feature type="domain" description="Alginate export" evidence="1">
    <location>
        <begin position="58"/>
        <end position="433"/>
    </location>
</feature>
<evidence type="ECO:0000313" key="3">
    <source>
        <dbReference type="Proteomes" id="UP000653730"/>
    </source>
</evidence>
<reference evidence="2 3" key="1">
    <citation type="submission" date="2020-09" db="EMBL/GenBank/DDBJ databases">
        <title>Sinomicrobium weinanense sp. nov., a halophilic bacteria isolated from saline-alkali soil.</title>
        <authorList>
            <person name="Wu P."/>
            <person name="Ren H."/>
            <person name="Mei Y."/>
            <person name="Liang Y."/>
            <person name="Chen Z."/>
        </authorList>
    </citation>
    <scope>NUCLEOTIDE SEQUENCE [LARGE SCALE GENOMIC DNA]</scope>
    <source>
        <strain evidence="2 3">FJxs</strain>
    </source>
</reference>
<dbReference type="AlphaFoldDB" id="A0A926Q3W3"/>
<dbReference type="InterPro" id="IPR025388">
    <property type="entry name" value="Alginate_export_dom"/>
</dbReference>
<comment type="caution">
    <text evidence="2">The sequence shown here is derived from an EMBL/GenBank/DDBJ whole genome shotgun (WGS) entry which is preliminary data.</text>
</comment>
<evidence type="ECO:0000259" key="1">
    <source>
        <dbReference type="Pfam" id="PF13372"/>
    </source>
</evidence>
<dbReference type="RefSeq" id="WP_187965579.1">
    <property type="nucleotide sequence ID" value="NZ_JACVDC010000027.1"/>
</dbReference>
<dbReference type="Pfam" id="PF13372">
    <property type="entry name" value="Alginate_exp"/>
    <property type="match status" value="1"/>
</dbReference>
<dbReference type="InterPro" id="IPR053728">
    <property type="entry name" value="Alginate_Permeability_Chnl"/>
</dbReference>
<proteinExistence type="predicted"/>
<keyword evidence="3" id="KW-1185">Reference proteome</keyword>
<sequence length="451" mass="51010">MRTILVLILISCPFLLCGQQFPDFKPARYDEDYSFLENDTVSSWYKSLKYKKIGKKAYVGFGGDFREQYLIKTNEGWSSELEDGDGFTLTRWLFHADLHLSEHVRFFAELQSALANGKDTPIPIEENPLEVHQFFVDVTPFPKIPLSFRLGRQEVAYGSQRLISYRDAPNSRRAFDGIKMMFAKNNIEADIFYLHTVVDKVGIFDDSSSPDLRVWGLFSNVPLTKGGLSFYYLGFNNAMAIFYDGPGIENRHTVGARILKKVGNWQYDVEGAYQFGSIGDRNIEAWSTGLAVSYRFEGLKYSPELGVKADFISGDKNPTDQVQQTLNAMFPPGAYFGLAAPIAPSNLIDVHPNATFRLSDTMSFLCDYALLWRNSRTDGLYRPNMTPFFELDSGATSRFIGSQLSGTLMYQTYGHLFLGTGFSWFDAGQYLKEVTEGKNILFGFVSAQLKF</sequence>
<name>A0A926Q3W3_9FLAO</name>
<evidence type="ECO:0000313" key="2">
    <source>
        <dbReference type="EMBL" id="MBC9796436.1"/>
    </source>
</evidence>
<accession>A0A926Q3W3</accession>